<comment type="caution">
    <text evidence="2">The sequence shown here is derived from an EMBL/GenBank/DDBJ whole genome shotgun (WGS) entry which is preliminary data.</text>
</comment>
<sequence length="267" mass="30710">SGSHTFHEASGSNVGLELLKELDTQPLNETSEQHDEVKHNEVEPRSQKVHVRLSERIPQEPDRYGFYVDVEEHKLGDLNEPHDYKSALSYPEYDKWVDAMNVKMQSMKDNQEKQHTSLESRSYVMDLSAILKYLRNIKDMVLVYGGNPENELKVTSYTNGSFQTDKDDTKSQSRYVFVLNGGAVEWKSAKQSTIAISSIEFEYVVVAKPSMKVVWMRKFIDELGNVVPTNKRPMKMLCDNTTAIVIANDPGITKGARHYQRKYHYIR</sequence>
<evidence type="ECO:0000256" key="1">
    <source>
        <dbReference type="SAM" id="MobiDB-lite"/>
    </source>
</evidence>
<feature type="region of interest" description="Disordered" evidence="1">
    <location>
        <begin position="1"/>
        <end position="47"/>
    </location>
</feature>
<dbReference type="CDD" id="cd09272">
    <property type="entry name" value="RNase_HI_RT_Ty1"/>
    <property type="match status" value="1"/>
</dbReference>
<feature type="compositionally biased region" description="Basic and acidic residues" evidence="1">
    <location>
        <begin position="31"/>
        <end position="47"/>
    </location>
</feature>
<name>A0A699II11_TANCI</name>
<gene>
    <name evidence="2" type="ORF">Tci_529172</name>
</gene>
<dbReference type="PANTHER" id="PTHR11439">
    <property type="entry name" value="GAG-POL-RELATED RETROTRANSPOSON"/>
    <property type="match status" value="1"/>
</dbReference>
<dbReference type="AlphaFoldDB" id="A0A699II11"/>
<dbReference type="PANTHER" id="PTHR11439:SF496">
    <property type="entry name" value="RNA-DIRECTED DNA POLYMERASE"/>
    <property type="match status" value="1"/>
</dbReference>
<accession>A0A699II11</accession>
<feature type="non-terminal residue" evidence="2">
    <location>
        <position position="1"/>
    </location>
</feature>
<reference evidence="2" key="1">
    <citation type="journal article" date="2019" name="Sci. Rep.">
        <title>Draft genome of Tanacetum cinerariifolium, the natural source of mosquito coil.</title>
        <authorList>
            <person name="Yamashiro T."/>
            <person name="Shiraishi A."/>
            <person name="Satake H."/>
            <person name="Nakayama K."/>
        </authorList>
    </citation>
    <scope>NUCLEOTIDE SEQUENCE</scope>
</reference>
<organism evidence="2">
    <name type="scientific">Tanacetum cinerariifolium</name>
    <name type="common">Dalmatian daisy</name>
    <name type="synonym">Chrysanthemum cinerariifolium</name>
    <dbReference type="NCBI Taxonomy" id="118510"/>
    <lineage>
        <taxon>Eukaryota</taxon>
        <taxon>Viridiplantae</taxon>
        <taxon>Streptophyta</taxon>
        <taxon>Embryophyta</taxon>
        <taxon>Tracheophyta</taxon>
        <taxon>Spermatophyta</taxon>
        <taxon>Magnoliopsida</taxon>
        <taxon>eudicotyledons</taxon>
        <taxon>Gunneridae</taxon>
        <taxon>Pentapetalae</taxon>
        <taxon>asterids</taxon>
        <taxon>campanulids</taxon>
        <taxon>Asterales</taxon>
        <taxon>Asteraceae</taxon>
        <taxon>Asteroideae</taxon>
        <taxon>Anthemideae</taxon>
        <taxon>Anthemidinae</taxon>
        <taxon>Tanacetum</taxon>
    </lineage>
</organism>
<protein>
    <submittedName>
        <fullName evidence="2">Putative retrotransposon protein</fullName>
    </submittedName>
</protein>
<evidence type="ECO:0000313" key="2">
    <source>
        <dbReference type="EMBL" id="GEZ57199.1"/>
    </source>
</evidence>
<dbReference type="EMBL" id="BKCJ010295341">
    <property type="protein sequence ID" value="GEZ57199.1"/>
    <property type="molecule type" value="Genomic_DNA"/>
</dbReference>
<proteinExistence type="predicted"/>